<dbReference type="AlphaFoldDB" id="A0A4V6P8R0"/>
<comment type="caution">
    <text evidence="1">The sequence shown here is derived from an EMBL/GenBank/DDBJ whole genome shotgun (WGS) entry which is preliminary data.</text>
</comment>
<accession>A0A4V6P8R0</accession>
<dbReference type="PROSITE" id="PS51257">
    <property type="entry name" value="PROKAR_LIPOPROTEIN"/>
    <property type="match status" value="1"/>
</dbReference>
<keyword evidence="2" id="KW-1185">Reference proteome</keyword>
<reference evidence="1 2" key="1">
    <citation type="submission" date="2019-02" db="EMBL/GenBank/DDBJ databases">
        <title>Arundinibacter roseus gen. nov., sp. nov., a new member of the family Cytophagaceae.</title>
        <authorList>
            <person name="Szuroczki S."/>
            <person name="Khayer B."/>
            <person name="Sproer C."/>
            <person name="Toumi M."/>
            <person name="Szabo A."/>
            <person name="Felfoldi T."/>
            <person name="Schumann P."/>
            <person name="Toth E."/>
        </authorList>
    </citation>
    <scope>NUCLEOTIDE SEQUENCE [LARGE SCALE GENOMIC DNA]</scope>
    <source>
        <strain evidence="1 2">DMA-k-7a</strain>
    </source>
</reference>
<dbReference type="RefSeq" id="WP_132114552.1">
    <property type="nucleotide sequence ID" value="NZ_SMJU01000002.1"/>
</dbReference>
<organism evidence="1 2">
    <name type="scientific">Arundinibacter roseus</name>
    <dbReference type="NCBI Taxonomy" id="2070510"/>
    <lineage>
        <taxon>Bacteria</taxon>
        <taxon>Pseudomonadati</taxon>
        <taxon>Bacteroidota</taxon>
        <taxon>Cytophagia</taxon>
        <taxon>Cytophagales</taxon>
        <taxon>Spirosomataceae</taxon>
        <taxon>Arundinibacter</taxon>
    </lineage>
</organism>
<gene>
    <name evidence="1" type="ORF">EZE20_03520</name>
</gene>
<dbReference type="OrthoDB" id="1144014at2"/>
<evidence type="ECO:0000313" key="2">
    <source>
        <dbReference type="Proteomes" id="UP000295706"/>
    </source>
</evidence>
<evidence type="ECO:0000313" key="1">
    <source>
        <dbReference type="EMBL" id="TDB68005.1"/>
    </source>
</evidence>
<dbReference type="EMBL" id="SMJU01000002">
    <property type="protein sequence ID" value="TDB68005.1"/>
    <property type="molecule type" value="Genomic_DNA"/>
</dbReference>
<protein>
    <submittedName>
        <fullName evidence="1">Uncharacterized protein</fullName>
    </submittedName>
</protein>
<name>A0A4V6P8R0_9BACT</name>
<sequence length="234" mass="26015">MRNVQLIFLVCSLIGTTLSGCNSVTSRQSSEPLVVQDSPDIQSSPNDFYVIPGKKVGMVHKTSSEQALMELLGNENVQADSIYIGEGAYIWGTTLFKGTPNEAHIMWADTLQRATPEWVRLGTVENPEQSEWLLEGDLRLGSTLQEVEKANGKPFVLTGFDWDFGGTVNDWKGGKLSFSTDRRSYLSLIFAYDSEDEKQVQLATSVSGDNLFTSSQPGMYQLNPRVQSMLIRFK</sequence>
<proteinExistence type="predicted"/>
<dbReference type="Proteomes" id="UP000295706">
    <property type="component" value="Unassembled WGS sequence"/>
</dbReference>